<accession>A0A8J6U2T5</accession>
<reference evidence="1" key="1">
    <citation type="submission" date="2020-09" db="EMBL/GenBank/DDBJ databases">
        <title>Taishania pollutisoli gen. nov., sp. nov., Isolated from Tetrabromobisphenol A-Contaminated Soil.</title>
        <authorList>
            <person name="Chen Q."/>
        </authorList>
    </citation>
    <scope>NUCLEOTIDE SEQUENCE</scope>
    <source>
        <strain evidence="1">CZZ-1</strain>
    </source>
</reference>
<organism evidence="1 2">
    <name type="scientific">Taishania pollutisoli</name>
    <dbReference type="NCBI Taxonomy" id="2766479"/>
    <lineage>
        <taxon>Bacteria</taxon>
        <taxon>Pseudomonadati</taxon>
        <taxon>Bacteroidota</taxon>
        <taxon>Flavobacteriia</taxon>
        <taxon>Flavobacteriales</taxon>
        <taxon>Crocinitomicaceae</taxon>
        <taxon>Taishania</taxon>
    </lineage>
</organism>
<proteinExistence type="predicted"/>
<gene>
    <name evidence="1" type="ORF">H9Y05_14610</name>
</gene>
<evidence type="ECO:0000313" key="1">
    <source>
        <dbReference type="EMBL" id="MBC9813705.1"/>
    </source>
</evidence>
<evidence type="ECO:0000313" key="2">
    <source>
        <dbReference type="Proteomes" id="UP000652681"/>
    </source>
</evidence>
<protein>
    <recommendedName>
        <fullName evidence="3">Lipoprotein</fullName>
    </recommendedName>
</protein>
<dbReference type="PROSITE" id="PS51257">
    <property type="entry name" value="PROKAR_LIPOPROTEIN"/>
    <property type="match status" value="1"/>
</dbReference>
<name>A0A8J6U2T5_9FLAO</name>
<sequence>MKYIAIVIIGLIVASCGSKVPFTNQIKDEFGLDAETQMKKVQFYISQTIILQRIRQSGSQGTAENGVLVTNKNKEEDRVTIQAQTPAVFESYGKTGEMIIRFEVGQGRVLSFNVRQEGNTSKYYLVAAWDMNRGGELTYGNEKYTIQSSAGNAYLMVMLKKLQKTKRKDRVVKGMRV</sequence>
<dbReference type="RefSeq" id="WP_163489951.1">
    <property type="nucleotide sequence ID" value="NZ_JACVEL010000013.1"/>
</dbReference>
<evidence type="ECO:0008006" key="3">
    <source>
        <dbReference type="Google" id="ProtNLM"/>
    </source>
</evidence>
<comment type="caution">
    <text evidence="1">The sequence shown here is derived from an EMBL/GenBank/DDBJ whole genome shotgun (WGS) entry which is preliminary data.</text>
</comment>
<dbReference type="Proteomes" id="UP000652681">
    <property type="component" value="Unassembled WGS sequence"/>
</dbReference>
<keyword evidence="2" id="KW-1185">Reference proteome</keyword>
<dbReference type="EMBL" id="JACVEL010000013">
    <property type="protein sequence ID" value="MBC9813705.1"/>
    <property type="molecule type" value="Genomic_DNA"/>
</dbReference>
<dbReference type="AlphaFoldDB" id="A0A8J6U2T5"/>